<feature type="chain" id="PRO_5043551474" evidence="2">
    <location>
        <begin position="29"/>
        <end position="441"/>
    </location>
</feature>
<dbReference type="AlphaFoldDB" id="A0AAV5HJQ6"/>
<keyword evidence="1" id="KW-0472">Membrane</keyword>
<evidence type="ECO:0000313" key="3">
    <source>
        <dbReference type="EMBL" id="GKU85978.1"/>
    </source>
</evidence>
<reference evidence="3 4" key="1">
    <citation type="journal article" date="2021" name="Commun. Biol.">
        <title>The genome of Shorea leprosula (Dipterocarpaceae) highlights the ecological relevance of drought in aseasonal tropical rainforests.</title>
        <authorList>
            <person name="Ng K.K.S."/>
            <person name="Kobayashi M.J."/>
            <person name="Fawcett J.A."/>
            <person name="Hatakeyama M."/>
            <person name="Paape T."/>
            <person name="Ng C.H."/>
            <person name="Ang C.C."/>
            <person name="Tnah L.H."/>
            <person name="Lee C.T."/>
            <person name="Nishiyama T."/>
            <person name="Sese J."/>
            <person name="O'Brien M.J."/>
            <person name="Copetti D."/>
            <person name="Mohd Noor M.I."/>
            <person name="Ong R.C."/>
            <person name="Putra M."/>
            <person name="Sireger I.Z."/>
            <person name="Indrioko S."/>
            <person name="Kosugi Y."/>
            <person name="Izuno A."/>
            <person name="Isagi Y."/>
            <person name="Lee S.L."/>
            <person name="Shimizu K.K."/>
        </authorList>
    </citation>
    <scope>NUCLEOTIDE SEQUENCE [LARGE SCALE GENOMIC DNA]</scope>
    <source>
        <strain evidence="3">214</strain>
    </source>
</reference>
<feature type="transmembrane region" description="Helical" evidence="1">
    <location>
        <begin position="122"/>
        <end position="138"/>
    </location>
</feature>
<evidence type="ECO:0000256" key="1">
    <source>
        <dbReference type="SAM" id="Phobius"/>
    </source>
</evidence>
<dbReference type="EMBL" id="BPVZ01000001">
    <property type="protein sequence ID" value="GKU85978.1"/>
    <property type="molecule type" value="Genomic_DNA"/>
</dbReference>
<gene>
    <name evidence="3" type="ORF">SLEP1_g572</name>
</gene>
<organism evidence="3 4">
    <name type="scientific">Rubroshorea leprosula</name>
    <dbReference type="NCBI Taxonomy" id="152421"/>
    <lineage>
        <taxon>Eukaryota</taxon>
        <taxon>Viridiplantae</taxon>
        <taxon>Streptophyta</taxon>
        <taxon>Embryophyta</taxon>
        <taxon>Tracheophyta</taxon>
        <taxon>Spermatophyta</taxon>
        <taxon>Magnoliopsida</taxon>
        <taxon>eudicotyledons</taxon>
        <taxon>Gunneridae</taxon>
        <taxon>Pentapetalae</taxon>
        <taxon>rosids</taxon>
        <taxon>malvids</taxon>
        <taxon>Malvales</taxon>
        <taxon>Dipterocarpaceae</taxon>
        <taxon>Rubroshorea</taxon>
    </lineage>
</organism>
<dbReference type="Proteomes" id="UP001054252">
    <property type="component" value="Unassembled WGS sequence"/>
</dbReference>
<evidence type="ECO:0000313" key="4">
    <source>
        <dbReference type="Proteomes" id="UP001054252"/>
    </source>
</evidence>
<sequence length="441" mass="47198">MRPALHRALHPWPLRACTLRLTAGLASCTCSAPNLSISSSALRQPSSAPDPLSSAPPTAGNNVPLHASITGNHTPSAPSLHSAHRQSCLLHTSYNPLLAALPLHATTAPDKLALILIDRARLFYYFYLYFSLLFGYIYREKNQIERGGCWLILGSVCWESLFWVSGEKGEKKTELIPAIFQRPFARYFPATEESFWGGSKGNDLGLISWVGSARSDSDLLPRKLRRVCFFCLPVSGTCFCDVYDTTTTPHSLLVSATTPSCCSTATDLRLLLELLAASASCAEPFACCLWCRTLCLLPPVSDPLLAAFCAGPSDCCLLCRTLCLLPLVPDPLLVACAGPFTCCTVPDPLLAACAGSSACCIVSDPLLAALCRTPSACCLCRTPSACCLCRTPSACCLCRTLCLLHYAGSSACSTVPNPLCLLPVLDPLLATCAKLPLGIQW</sequence>
<keyword evidence="1" id="KW-1133">Transmembrane helix</keyword>
<accession>A0AAV5HJQ6</accession>
<keyword evidence="2" id="KW-0732">Signal</keyword>
<proteinExistence type="predicted"/>
<evidence type="ECO:0000256" key="2">
    <source>
        <dbReference type="SAM" id="SignalP"/>
    </source>
</evidence>
<keyword evidence="1" id="KW-0812">Transmembrane</keyword>
<feature type="signal peptide" evidence="2">
    <location>
        <begin position="1"/>
        <end position="28"/>
    </location>
</feature>
<protein>
    <submittedName>
        <fullName evidence="3">Uncharacterized protein</fullName>
    </submittedName>
</protein>
<keyword evidence="4" id="KW-1185">Reference proteome</keyword>
<name>A0AAV5HJQ6_9ROSI</name>
<comment type="caution">
    <text evidence="3">The sequence shown here is derived from an EMBL/GenBank/DDBJ whole genome shotgun (WGS) entry which is preliminary data.</text>
</comment>